<dbReference type="Proteomes" id="UP000824028">
    <property type="component" value="Unassembled WGS sequence"/>
</dbReference>
<evidence type="ECO:0000313" key="3">
    <source>
        <dbReference type="Proteomes" id="UP000824028"/>
    </source>
</evidence>
<feature type="signal peptide" evidence="1">
    <location>
        <begin position="1"/>
        <end position="22"/>
    </location>
</feature>
<dbReference type="EMBL" id="DXBX01000083">
    <property type="protein sequence ID" value="HIZ33898.1"/>
    <property type="molecule type" value="Genomic_DNA"/>
</dbReference>
<comment type="caution">
    <text evidence="2">The sequence shown here is derived from an EMBL/GenBank/DDBJ whole genome shotgun (WGS) entry which is preliminary data.</text>
</comment>
<sequence length="303" mass="32674">MTTRHWKLIQGFALAALLPLCAACNGEDDGLPQDADKQPVQVNITRATMDGGGNWTWANGDQVGLSINGATHTLTYSNGSWAPAITGVDFPATVQAWYPASASMDKFNIPYNGVESELGAGSGDWIEGTNDQSTSNKLAAIDYMTTETIISNVSLDLTLRHRMCLVTVNIVSYEGFGSASPTIADVRIYSYTPIEKEGNEYDRSDNCKNIDVNPYVETNSNGSKRYKAIIAPGYYDGLDGSSLPFITMKVNGTTVSATYSSKLLSGNAYTFNLTVKNPAATTRSAGTPECELELVEVHDMNEE</sequence>
<feature type="chain" id="PRO_5038723425" evidence="1">
    <location>
        <begin position="23"/>
        <end position="303"/>
    </location>
</feature>
<dbReference type="Gene3D" id="2.60.40.2630">
    <property type="match status" value="1"/>
</dbReference>
<dbReference type="InterPro" id="IPR025049">
    <property type="entry name" value="Mfa-like_1"/>
</dbReference>
<dbReference type="Pfam" id="PF13149">
    <property type="entry name" value="Mfa_like_1"/>
    <property type="match status" value="1"/>
</dbReference>
<keyword evidence="1" id="KW-0732">Signal</keyword>
<reference evidence="2" key="2">
    <citation type="submission" date="2021-04" db="EMBL/GenBank/DDBJ databases">
        <authorList>
            <person name="Gilroy R."/>
        </authorList>
    </citation>
    <scope>NUCLEOTIDE SEQUENCE</scope>
    <source>
        <strain evidence="2">ChiHjej9B8-1298</strain>
    </source>
</reference>
<dbReference type="InterPro" id="IPR042278">
    <property type="entry name" value="Mfa-like_1_N"/>
</dbReference>
<proteinExistence type="predicted"/>
<evidence type="ECO:0000313" key="2">
    <source>
        <dbReference type="EMBL" id="HIZ33898.1"/>
    </source>
</evidence>
<dbReference type="AlphaFoldDB" id="A0A9D2E9V6"/>
<gene>
    <name evidence="2" type="ORF">H9814_10265</name>
</gene>
<accession>A0A9D2E9V6</accession>
<protein>
    <submittedName>
        <fullName evidence="2">Fimbrillin family protein</fullName>
    </submittedName>
</protein>
<dbReference type="Gene3D" id="2.60.40.2620">
    <property type="entry name" value="Fimbrillin-like"/>
    <property type="match status" value="1"/>
</dbReference>
<dbReference type="CDD" id="cd13120">
    <property type="entry name" value="BF2867_like_N"/>
    <property type="match status" value="1"/>
</dbReference>
<reference evidence="2" key="1">
    <citation type="journal article" date="2021" name="PeerJ">
        <title>Extensive microbial diversity within the chicken gut microbiome revealed by metagenomics and culture.</title>
        <authorList>
            <person name="Gilroy R."/>
            <person name="Ravi A."/>
            <person name="Getino M."/>
            <person name="Pursley I."/>
            <person name="Horton D.L."/>
            <person name="Alikhan N.F."/>
            <person name="Baker D."/>
            <person name="Gharbi K."/>
            <person name="Hall N."/>
            <person name="Watson M."/>
            <person name="Adriaenssens E.M."/>
            <person name="Foster-Nyarko E."/>
            <person name="Jarju S."/>
            <person name="Secka A."/>
            <person name="Antonio M."/>
            <person name="Oren A."/>
            <person name="Chaudhuri R.R."/>
            <person name="La Ragione R."/>
            <person name="Hildebrand F."/>
            <person name="Pallen M.J."/>
        </authorList>
    </citation>
    <scope>NUCLEOTIDE SEQUENCE</scope>
    <source>
        <strain evidence="2">ChiHjej9B8-1298</strain>
    </source>
</reference>
<evidence type="ECO:0000256" key="1">
    <source>
        <dbReference type="SAM" id="SignalP"/>
    </source>
</evidence>
<name>A0A9D2E9V6_9BACE</name>
<organism evidence="2 3">
    <name type="scientific">Candidatus Bacteroides merdigallinarum</name>
    <dbReference type="NCBI Taxonomy" id="2838473"/>
    <lineage>
        <taxon>Bacteria</taxon>
        <taxon>Pseudomonadati</taxon>
        <taxon>Bacteroidota</taxon>
        <taxon>Bacteroidia</taxon>
        <taxon>Bacteroidales</taxon>
        <taxon>Bacteroidaceae</taxon>
        <taxon>Bacteroides</taxon>
    </lineage>
</organism>